<dbReference type="InterPro" id="IPR056463">
    <property type="entry name" value="DUF7373_C"/>
</dbReference>
<evidence type="ECO:0000259" key="2">
    <source>
        <dbReference type="Pfam" id="PF24088"/>
    </source>
</evidence>
<feature type="signal peptide" evidence="1">
    <location>
        <begin position="1"/>
        <end position="20"/>
    </location>
</feature>
<gene>
    <name evidence="4" type="ORF">IU449_16885</name>
</gene>
<feature type="domain" description="DUF7373" evidence="3">
    <location>
        <begin position="248"/>
        <end position="397"/>
    </location>
</feature>
<evidence type="ECO:0000313" key="5">
    <source>
        <dbReference type="Proteomes" id="UP000707731"/>
    </source>
</evidence>
<proteinExistence type="predicted"/>
<evidence type="ECO:0000256" key="1">
    <source>
        <dbReference type="SAM" id="SignalP"/>
    </source>
</evidence>
<protein>
    <submittedName>
        <fullName evidence="4">Uncharacterized protein</fullName>
    </submittedName>
</protein>
<feature type="chain" id="PRO_5047210457" evidence="1">
    <location>
        <begin position="21"/>
        <end position="401"/>
    </location>
</feature>
<dbReference type="Pfam" id="PF24088">
    <property type="entry name" value="DUF7373"/>
    <property type="match status" value="1"/>
</dbReference>
<keyword evidence="5" id="KW-1185">Reference proteome</keyword>
<dbReference type="PROSITE" id="PS51257">
    <property type="entry name" value="PROKAR_LIPOPROTEIN"/>
    <property type="match status" value="1"/>
</dbReference>
<dbReference type="Proteomes" id="UP000707731">
    <property type="component" value="Unassembled WGS sequence"/>
</dbReference>
<accession>A0ABS0DCJ4</accession>
<keyword evidence="1" id="KW-0732">Signal</keyword>
<feature type="domain" description="DUF7373" evidence="2">
    <location>
        <begin position="59"/>
        <end position="242"/>
    </location>
</feature>
<name>A0ABS0DCJ4_9NOCA</name>
<organism evidence="4 5">
    <name type="scientific">Nocardia higoensis</name>
    <dbReference type="NCBI Taxonomy" id="228599"/>
    <lineage>
        <taxon>Bacteria</taxon>
        <taxon>Bacillati</taxon>
        <taxon>Actinomycetota</taxon>
        <taxon>Actinomycetes</taxon>
        <taxon>Mycobacteriales</taxon>
        <taxon>Nocardiaceae</taxon>
        <taxon>Nocardia</taxon>
    </lineage>
</organism>
<evidence type="ECO:0000313" key="4">
    <source>
        <dbReference type="EMBL" id="MBF6356197.1"/>
    </source>
</evidence>
<dbReference type="EMBL" id="JADLQN010000002">
    <property type="protein sequence ID" value="MBF6356197.1"/>
    <property type="molecule type" value="Genomic_DNA"/>
</dbReference>
<comment type="caution">
    <text evidence="4">The sequence shown here is derived from an EMBL/GenBank/DDBJ whole genome shotgun (WGS) entry which is preliminary data.</text>
</comment>
<dbReference type="InterPro" id="IPR055797">
    <property type="entry name" value="DUF7373"/>
</dbReference>
<evidence type="ECO:0000259" key="3">
    <source>
        <dbReference type="Pfam" id="PF24092"/>
    </source>
</evidence>
<dbReference type="Pfam" id="PF24092">
    <property type="entry name" value="DUF7373_C"/>
    <property type="match status" value="1"/>
</dbReference>
<reference evidence="4 5" key="1">
    <citation type="submission" date="2020-10" db="EMBL/GenBank/DDBJ databases">
        <title>Identification of Nocardia species via Next-generation sequencing and recognition of intraspecies genetic diversity.</title>
        <authorList>
            <person name="Li P."/>
            <person name="Li P."/>
            <person name="Lu B."/>
        </authorList>
    </citation>
    <scope>NUCLEOTIDE SEQUENCE [LARGE SCALE GENOMIC DNA]</scope>
    <source>
        <strain evidence="4 5">BJ06-0143</strain>
    </source>
</reference>
<sequence length="401" mass="43298">MRLGKSVLTVVAATVLAGCAAEIPGNPQPGQLPVDITTLNTGAYPAEPTAHDFDISTIGELRLVESRRLLEYLVSPSEIDSDISVASPLALFSGPNIVGERTFPAQYEAAAVDNNMLLGVYQSRINGDLRKRKKLIISVLRFPTEDASRQAAEQFDRTANAETGRHPIAVSAYPQARVSSGDDITAVGFLAHGPYVIVVNTAVPEPDAQALASIVGRTLQAQTARLDQTTPTPLDDVLDLPLDPDSIMRRTLPQSSDYSDPFFGDSDVGVYTPAAALHFERDPERMREAFEDAGVDLVARRGGMLYRARDLAGAFRLQNALMTAGRKDEELPPPPGLGDARCLKLDVPDQTRNFDLFCTVVFDRYVGMVIAQAGITGRIDGVLYQRAAAQYAILANSEGTR</sequence>